<dbReference type="InterPro" id="IPR053151">
    <property type="entry name" value="RNase_H-like"/>
</dbReference>
<proteinExistence type="predicted"/>
<evidence type="ECO:0008006" key="5">
    <source>
        <dbReference type="Google" id="ProtNLM"/>
    </source>
</evidence>
<feature type="domain" description="Reverse transcriptase zinc-binding" evidence="2">
    <location>
        <begin position="48"/>
        <end position="134"/>
    </location>
</feature>
<dbReference type="PANTHER" id="PTHR47723:SF19">
    <property type="entry name" value="POLYNUCLEOTIDYL TRANSFERASE, RIBONUCLEASE H-LIKE SUPERFAMILY PROTEIN"/>
    <property type="match status" value="1"/>
</dbReference>
<sequence>MLSTLLPSDVIPHIISARGPISDDFADSPSWRRSDTFYSPSWSWSDTFSISNAYEVLMQGSWDPFSSHWETFWKLAVPQRVRIFLWLEYKEKLLANSERQQRFIANNAACFLCGDSNETMIHALHDCPIAKNTWIDALPNLAGVFLFAALCWYNWKARSETIFSNRRSRNYNRYFSDKHGSWMHGFSRAIGVADPLHSELWAVHDGLQLASHLGYEFVQVQSDYSRLVSMLFTDTISSNSNPLVRAITMFLHRAWALEFKWVPRETNGAVNTLAKSTFRSSFKLSLYESPPGFLLDFLKRDLEDQSQCNTRRFNLAMLSTYIKKNQIIFIKK</sequence>
<dbReference type="InterPro" id="IPR036397">
    <property type="entry name" value="RNaseH_sf"/>
</dbReference>
<dbReference type="Gene3D" id="3.30.420.10">
    <property type="entry name" value="Ribonuclease H-like superfamily/Ribonuclease H"/>
    <property type="match status" value="1"/>
</dbReference>
<feature type="domain" description="RNase H type-1" evidence="1">
    <location>
        <begin position="176"/>
        <end position="276"/>
    </location>
</feature>
<dbReference type="SUPFAM" id="SSF53098">
    <property type="entry name" value="Ribonuclease H-like"/>
    <property type="match status" value="1"/>
</dbReference>
<organism evidence="3 4">
    <name type="scientific">Hibiscus syriacus</name>
    <name type="common">Rose of Sharon</name>
    <dbReference type="NCBI Taxonomy" id="106335"/>
    <lineage>
        <taxon>Eukaryota</taxon>
        <taxon>Viridiplantae</taxon>
        <taxon>Streptophyta</taxon>
        <taxon>Embryophyta</taxon>
        <taxon>Tracheophyta</taxon>
        <taxon>Spermatophyta</taxon>
        <taxon>Magnoliopsida</taxon>
        <taxon>eudicotyledons</taxon>
        <taxon>Gunneridae</taxon>
        <taxon>Pentapetalae</taxon>
        <taxon>rosids</taxon>
        <taxon>malvids</taxon>
        <taxon>Malvales</taxon>
        <taxon>Malvaceae</taxon>
        <taxon>Malvoideae</taxon>
        <taxon>Hibiscus</taxon>
    </lineage>
</organism>
<dbReference type="InterPro" id="IPR026960">
    <property type="entry name" value="RVT-Znf"/>
</dbReference>
<dbReference type="CDD" id="cd06222">
    <property type="entry name" value="RNase_H_like"/>
    <property type="match status" value="1"/>
</dbReference>
<keyword evidence="4" id="KW-1185">Reference proteome</keyword>
<dbReference type="InterPro" id="IPR044730">
    <property type="entry name" value="RNase_H-like_dom_plant"/>
</dbReference>
<protein>
    <recommendedName>
        <fullName evidence="5">Reverse transcriptase zinc-binding domain-containing protein</fullName>
    </recommendedName>
</protein>
<dbReference type="GO" id="GO:0004523">
    <property type="term" value="F:RNA-DNA hybrid ribonuclease activity"/>
    <property type="evidence" value="ECO:0007669"/>
    <property type="project" value="InterPro"/>
</dbReference>
<dbReference type="AlphaFoldDB" id="A0A6A3AI25"/>
<accession>A0A6A3AI25</accession>
<dbReference type="PANTHER" id="PTHR47723">
    <property type="entry name" value="OS05G0353850 PROTEIN"/>
    <property type="match status" value="1"/>
</dbReference>
<name>A0A6A3AI25_HIBSY</name>
<evidence type="ECO:0000259" key="2">
    <source>
        <dbReference type="Pfam" id="PF13966"/>
    </source>
</evidence>
<evidence type="ECO:0000313" key="4">
    <source>
        <dbReference type="Proteomes" id="UP000436088"/>
    </source>
</evidence>
<evidence type="ECO:0000313" key="3">
    <source>
        <dbReference type="EMBL" id="KAE8704214.1"/>
    </source>
</evidence>
<gene>
    <name evidence="3" type="ORF">F3Y22_tig00110458pilonHSYRG00244</name>
</gene>
<comment type="caution">
    <text evidence="3">The sequence shown here is derived from an EMBL/GenBank/DDBJ whole genome shotgun (WGS) entry which is preliminary data.</text>
</comment>
<dbReference type="InterPro" id="IPR002156">
    <property type="entry name" value="RNaseH_domain"/>
</dbReference>
<dbReference type="Proteomes" id="UP000436088">
    <property type="component" value="Unassembled WGS sequence"/>
</dbReference>
<reference evidence="3" key="1">
    <citation type="submission" date="2019-09" db="EMBL/GenBank/DDBJ databases">
        <title>Draft genome information of white flower Hibiscus syriacus.</title>
        <authorList>
            <person name="Kim Y.-M."/>
        </authorList>
    </citation>
    <scope>NUCLEOTIDE SEQUENCE [LARGE SCALE GENOMIC DNA]</scope>
    <source>
        <strain evidence="3">YM2019G1</strain>
    </source>
</reference>
<dbReference type="Pfam" id="PF13966">
    <property type="entry name" value="zf-RVT"/>
    <property type="match status" value="1"/>
</dbReference>
<evidence type="ECO:0000259" key="1">
    <source>
        <dbReference type="Pfam" id="PF13456"/>
    </source>
</evidence>
<dbReference type="InterPro" id="IPR012337">
    <property type="entry name" value="RNaseH-like_sf"/>
</dbReference>
<dbReference type="EMBL" id="VEPZ02000994">
    <property type="protein sequence ID" value="KAE8704214.1"/>
    <property type="molecule type" value="Genomic_DNA"/>
</dbReference>
<dbReference type="GO" id="GO:0003676">
    <property type="term" value="F:nucleic acid binding"/>
    <property type="evidence" value="ECO:0007669"/>
    <property type="project" value="InterPro"/>
</dbReference>
<dbReference type="Pfam" id="PF13456">
    <property type="entry name" value="RVT_3"/>
    <property type="match status" value="1"/>
</dbReference>